<dbReference type="InterPro" id="IPR015495">
    <property type="entry name" value="Myb_TF_plants"/>
</dbReference>
<feature type="compositionally biased region" description="Polar residues" evidence="4">
    <location>
        <begin position="187"/>
        <end position="203"/>
    </location>
</feature>
<evidence type="ECO:0000256" key="3">
    <source>
        <dbReference type="ARBA" id="ARBA00023242"/>
    </source>
</evidence>
<reference evidence="7 8" key="1">
    <citation type="journal article" date="2016" name="Sci. Rep.">
        <title>The genome sequence of the outbreeding globe artichoke constructed de novo incorporating a phase-aware low-pass sequencing strategy of F1 progeny.</title>
        <authorList>
            <person name="Scaglione D."/>
            <person name="Reyes-Chin-Wo S."/>
            <person name="Acquadro A."/>
            <person name="Froenicke L."/>
            <person name="Portis E."/>
            <person name="Beitel C."/>
            <person name="Tirone M."/>
            <person name="Mauro R."/>
            <person name="Lo Monaco A."/>
            <person name="Mauromicale G."/>
            <person name="Faccioli P."/>
            <person name="Cattivelli L."/>
            <person name="Rieseberg L."/>
            <person name="Michelmore R."/>
            <person name="Lanteri S."/>
        </authorList>
    </citation>
    <scope>NUCLEOTIDE SEQUENCE [LARGE SCALE GENOMIC DNA]</scope>
    <source>
        <strain evidence="7">2C</strain>
    </source>
</reference>
<dbReference type="Pfam" id="PF00249">
    <property type="entry name" value="Myb_DNA-binding"/>
    <property type="match status" value="1"/>
</dbReference>
<name>A0A103XXA4_CYNCS</name>
<evidence type="ECO:0000256" key="2">
    <source>
        <dbReference type="ARBA" id="ARBA00023125"/>
    </source>
</evidence>
<dbReference type="Gene3D" id="1.10.10.60">
    <property type="entry name" value="Homeodomain-like"/>
    <property type="match status" value="1"/>
</dbReference>
<evidence type="ECO:0000256" key="4">
    <source>
        <dbReference type="SAM" id="MobiDB-lite"/>
    </source>
</evidence>
<dbReference type="InterPro" id="IPR017930">
    <property type="entry name" value="Myb_dom"/>
</dbReference>
<dbReference type="CDD" id="cd00167">
    <property type="entry name" value="SANT"/>
    <property type="match status" value="1"/>
</dbReference>
<keyword evidence="8" id="KW-1185">Reference proteome</keyword>
<dbReference type="Gramene" id="KVH98554">
    <property type="protein sequence ID" value="KVH98554"/>
    <property type="gene ID" value="Ccrd_023221"/>
</dbReference>
<dbReference type="OMA" id="MSNFFPV"/>
<evidence type="ECO:0000256" key="1">
    <source>
        <dbReference type="ARBA" id="ARBA00004123"/>
    </source>
</evidence>
<organism evidence="7 8">
    <name type="scientific">Cynara cardunculus var. scolymus</name>
    <name type="common">Globe artichoke</name>
    <name type="synonym">Cynara scolymus</name>
    <dbReference type="NCBI Taxonomy" id="59895"/>
    <lineage>
        <taxon>Eukaryota</taxon>
        <taxon>Viridiplantae</taxon>
        <taxon>Streptophyta</taxon>
        <taxon>Embryophyta</taxon>
        <taxon>Tracheophyta</taxon>
        <taxon>Spermatophyta</taxon>
        <taxon>Magnoliopsida</taxon>
        <taxon>eudicotyledons</taxon>
        <taxon>Gunneridae</taxon>
        <taxon>Pentapetalae</taxon>
        <taxon>asterids</taxon>
        <taxon>campanulids</taxon>
        <taxon>Asterales</taxon>
        <taxon>Asteraceae</taxon>
        <taxon>Carduoideae</taxon>
        <taxon>Cardueae</taxon>
        <taxon>Carduinae</taxon>
        <taxon>Cynara</taxon>
    </lineage>
</organism>
<keyword evidence="3" id="KW-0539">Nucleus</keyword>
<dbReference type="EMBL" id="LEKV01003790">
    <property type="protein sequence ID" value="KVH98554.1"/>
    <property type="molecule type" value="Genomic_DNA"/>
</dbReference>
<evidence type="ECO:0000259" key="6">
    <source>
        <dbReference type="PROSITE" id="PS51294"/>
    </source>
</evidence>
<dbReference type="STRING" id="59895.A0A103XXA4"/>
<dbReference type="PROSITE" id="PS50090">
    <property type="entry name" value="MYB_LIKE"/>
    <property type="match status" value="1"/>
</dbReference>
<dbReference type="AlphaFoldDB" id="A0A103XXA4"/>
<feature type="domain" description="Myb-like" evidence="5">
    <location>
        <begin position="5"/>
        <end position="28"/>
    </location>
</feature>
<dbReference type="PANTHER" id="PTHR47994">
    <property type="entry name" value="F14D16.11-RELATED"/>
    <property type="match status" value="1"/>
</dbReference>
<dbReference type="SUPFAM" id="SSF46689">
    <property type="entry name" value="Homeodomain-like"/>
    <property type="match status" value="1"/>
</dbReference>
<feature type="domain" description="HTH myb-type" evidence="6">
    <location>
        <begin position="1"/>
        <end position="32"/>
    </location>
</feature>
<dbReference type="GO" id="GO:0005634">
    <property type="term" value="C:nucleus"/>
    <property type="evidence" value="ECO:0007669"/>
    <property type="project" value="UniProtKB-SubCell"/>
</dbReference>
<keyword evidence="2 7" id="KW-0238">DNA-binding</keyword>
<dbReference type="InterPro" id="IPR001005">
    <property type="entry name" value="SANT/Myb"/>
</dbReference>
<accession>A0A103XXA4</accession>
<evidence type="ECO:0000259" key="5">
    <source>
        <dbReference type="PROSITE" id="PS50090"/>
    </source>
</evidence>
<protein>
    <submittedName>
        <fullName evidence="7">Homeodomain-like protein</fullName>
    </submittedName>
</protein>
<dbReference type="PROSITE" id="PS51294">
    <property type="entry name" value="HTH_MYB"/>
    <property type="match status" value="1"/>
</dbReference>
<sequence>MWKEWSAIAAHLPGRTDNEIKNYWNTHLKKRLIQMGIDPITHQPKTDLFSCLPQLIALANLKELLEHTQLTHNLQCFNLFQQPAIAANNLELNAMNLMPANQEPNPYFSNNFQQELGQERVEMSNFFPVENASIGDGGSQPLQQQVIVPFMNVKTSDHHEVVGQCQMGQMSDKSASSTWNPLPPLMDSTTSGSNSQENSSTISYGGGSGGGGGEGGDSLFNWPDFLLEDSFLDYNLKEIC</sequence>
<dbReference type="PANTHER" id="PTHR47994:SF11">
    <property type="entry name" value="BINDING PROTEIN, PUTATIVE-RELATED"/>
    <property type="match status" value="1"/>
</dbReference>
<gene>
    <name evidence="7" type="ORF">Ccrd_023221</name>
</gene>
<dbReference type="GO" id="GO:0003677">
    <property type="term" value="F:DNA binding"/>
    <property type="evidence" value="ECO:0007669"/>
    <property type="project" value="UniProtKB-KW"/>
</dbReference>
<evidence type="ECO:0000313" key="7">
    <source>
        <dbReference type="EMBL" id="KVH98554.1"/>
    </source>
</evidence>
<proteinExistence type="predicted"/>
<feature type="compositionally biased region" description="Gly residues" evidence="4">
    <location>
        <begin position="204"/>
        <end position="215"/>
    </location>
</feature>
<dbReference type="InterPro" id="IPR009057">
    <property type="entry name" value="Homeodomain-like_sf"/>
</dbReference>
<comment type="caution">
    <text evidence="7">The sequence shown here is derived from an EMBL/GenBank/DDBJ whole genome shotgun (WGS) entry which is preliminary data.</text>
</comment>
<feature type="region of interest" description="Disordered" evidence="4">
    <location>
        <begin position="172"/>
        <end position="215"/>
    </location>
</feature>
<keyword evidence="7" id="KW-0371">Homeobox</keyword>
<comment type="subcellular location">
    <subcellularLocation>
        <location evidence="1">Nucleus</location>
    </subcellularLocation>
</comment>
<evidence type="ECO:0000313" key="8">
    <source>
        <dbReference type="Proteomes" id="UP000243975"/>
    </source>
</evidence>
<dbReference type="Proteomes" id="UP000243975">
    <property type="component" value="Unassembled WGS sequence"/>
</dbReference>